<gene>
    <name evidence="8" type="ORF">SASPL_151003</name>
</gene>
<dbReference type="EMBL" id="PNBA02000020">
    <property type="protein sequence ID" value="KAG6389532.1"/>
    <property type="molecule type" value="Genomic_DNA"/>
</dbReference>
<accession>A0A8X8Z295</accession>
<feature type="repeat" description="PPR" evidence="5">
    <location>
        <begin position="271"/>
        <end position="305"/>
    </location>
</feature>
<dbReference type="InterPro" id="IPR036396">
    <property type="entry name" value="Cyt_P450_sf"/>
</dbReference>
<sequence length="1009" mass="113055">MIDNARCLFKDVVLKGISYDCDTVYMMMCASLRDVRAACMKLESHVAVGLLSEMKDRGWVPPEGTFTLAICTCVKQRNMTEALRLKDEMINSGHSLNLVVATSLIKGYYQQGDLNSSLALFDKIVEDGLAPNKVTYAVTIEGCCVHGNMEKAKELYHSMKSAGIQPTVYTVNSIIRGYLRIELLDEAMGIFDVAVKDCVANIFTYNDMLSWFCGNGRLDDAYEMWNKMIDRGVEPTVVSYNNMILGNCRKGNIDVALNLLSEVAVKNLKPNVVTYSILIDGHFRKGETGKAIGLFDLMINSGIVPTNVTFHTVINGLCKAGQTAVAKESMEKYVSMGFKPGCMTYNCLINGFIKEGAIDSALAVYDEMCRAGLVPNVVTYTTLIDGFCRGQTLDLVLNVWNEMRAKKITMDVTAYNALIDAFCKRNDMKCASQLFDELIEAGLSPTTAVYNTMIGGFRNLYDMDSALNLYKRMRSEGTRCDLKTYTTLMDGLLKVGNIELATVFYQKMLAKNIMPDVITYSVLIHGLCNKGQLENARKVLDEMLSKSVTPNALIYNTLIGRNFKEDVLCVVEQWRKQSKARRSALIGARYPITLVACCCPFSDSNSKQEKQISKLIENRRYTNSTPENSKANLSEQTSRNSKTPLYCLSIVRPEMETVVQFAFSFLAFLLSFGLFSWIIEGRKKVKPTKRLRLPPGPPKLPVIGHLHHIIGPLPHHHPLRNLASKYGPLMHLKFSEVTTVIVSSAEAAKMVLKAHDPACADRPKSVATQIMWYNYSDIVFSPYGDYWKQMRKICILELLSAKNVHSFEYIRKDEASLLIRSIQSTRGAPFDLTEKIFLFMNSMTCGAAFGNASMDRAAAIKLIKKALCLAGHFDLADLFPSFKLFDFLTWNKFELLKLRRKLDEILDDVINEHERNLASTKMGYGELGTEDLVDVLLRLKESGELNLPITNDSIKSVIFDMFAAGTESSSSTVDWAMAELMKNPRSMAKAQDEIRQAFRGKEEIKESEI</sequence>
<evidence type="ECO:0000256" key="4">
    <source>
        <dbReference type="ARBA" id="ARBA00023002"/>
    </source>
</evidence>
<reference evidence="8" key="1">
    <citation type="submission" date="2018-01" db="EMBL/GenBank/DDBJ databases">
        <authorList>
            <person name="Mao J.F."/>
        </authorList>
    </citation>
    <scope>NUCLEOTIDE SEQUENCE</scope>
    <source>
        <strain evidence="8">Huo1</strain>
        <tissue evidence="8">Leaf</tissue>
    </source>
</reference>
<dbReference type="GO" id="GO:0005506">
    <property type="term" value="F:iron ion binding"/>
    <property type="evidence" value="ECO:0007669"/>
    <property type="project" value="InterPro"/>
</dbReference>
<feature type="repeat" description="PPR" evidence="5">
    <location>
        <begin position="132"/>
        <end position="166"/>
    </location>
</feature>
<dbReference type="AlphaFoldDB" id="A0A8X8Z295"/>
<dbReference type="Proteomes" id="UP000298416">
    <property type="component" value="Unassembled WGS sequence"/>
</dbReference>
<proteinExistence type="inferred from homology"/>
<dbReference type="Pfam" id="PF01535">
    <property type="entry name" value="PPR"/>
    <property type="match status" value="2"/>
</dbReference>
<feature type="repeat" description="PPR" evidence="5">
    <location>
        <begin position="481"/>
        <end position="515"/>
    </location>
</feature>
<evidence type="ECO:0000313" key="9">
    <source>
        <dbReference type="Proteomes" id="UP000298416"/>
    </source>
</evidence>
<feature type="repeat" description="PPR" evidence="5">
    <location>
        <begin position="516"/>
        <end position="550"/>
    </location>
</feature>
<feature type="repeat" description="PPR" evidence="5">
    <location>
        <begin position="411"/>
        <end position="445"/>
    </location>
</feature>
<dbReference type="Gene3D" id="1.10.630.10">
    <property type="entry name" value="Cytochrome P450"/>
    <property type="match status" value="1"/>
</dbReference>
<evidence type="ECO:0000256" key="2">
    <source>
        <dbReference type="ARBA" id="ARBA00007626"/>
    </source>
</evidence>
<dbReference type="SUPFAM" id="SSF81901">
    <property type="entry name" value="HCP-like"/>
    <property type="match status" value="1"/>
</dbReference>
<comment type="similarity">
    <text evidence="2">Belongs to the PPR family. P subfamily.</text>
</comment>
<dbReference type="GO" id="GO:0016712">
    <property type="term" value="F:oxidoreductase activity, acting on paired donors, with incorporation or reduction of molecular oxygen, reduced flavin or flavoprotein as one donor, and incorporation of one atom of oxygen"/>
    <property type="evidence" value="ECO:0007669"/>
    <property type="project" value="UniProtKB-ARBA"/>
</dbReference>
<evidence type="ECO:0000256" key="1">
    <source>
        <dbReference type="ARBA" id="ARBA00004167"/>
    </source>
</evidence>
<feature type="region of interest" description="Disordered" evidence="6">
    <location>
        <begin position="616"/>
        <end position="637"/>
    </location>
</feature>
<dbReference type="GO" id="GO:0020037">
    <property type="term" value="F:heme binding"/>
    <property type="evidence" value="ECO:0007669"/>
    <property type="project" value="InterPro"/>
</dbReference>
<dbReference type="InterPro" id="IPR011990">
    <property type="entry name" value="TPR-like_helical_dom_sf"/>
</dbReference>
<reference evidence="8" key="2">
    <citation type="submission" date="2020-08" db="EMBL/GenBank/DDBJ databases">
        <title>Plant Genome Project.</title>
        <authorList>
            <person name="Zhang R.-G."/>
        </authorList>
    </citation>
    <scope>NUCLEOTIDE SEQUENCE</scope>
    <source>
        <strain evidence="8">Huo1</strain>
        <tissue evidence="8">Leaf</tissue>
    </source>
</reference>
<keyword evidence="7" id="KW-0812">Transmembrane</keyword>
<keyword evidence="3" id="KW-0677">Repeat</keyword>
<comment type="subcellular location">
    <subcellularLocation>
        <location evidence="1">Membrane</location>
        <topology evidence="1">Single-pass membrane protein</topology>
    </subcellularLocation>
</comment>
<feature type="repeat" description="PPR" evidence="5">
    <location>
        <begin position="341"/>
        <end position="375"/>
    </location>
</feature>
<feature type="repeat" description="PPR" evidence="5">
    <location>
        <begin position="97"/>
        <end position="131"/>
    </location>
</feature>
<feature type="repeat" description="PPR" evidence="5">
    <location>
        <begin position="306"/>
        <end position="340"/>
    </location>
</feature>
<keyword evidence="7" id="KW-0472">Membrane</keyword>
<dbReference type="Pfam" id="PF00067">
    <property type="entry name" value="p450"/>
    <property type="match status" value="1"/>
</dbReference>
<evidence type="ECO:0000256" key="6">
    <source>
        <dbReference type="SAM" id="MobiDB-lite"/>
    </source>
</evidence>
<dbReference type="InterPro" id="IPR001128">
    <property type="entry name" value="Cyt_P450"/>
</dbReference>
<dbReference type="SUPFAM" id="SSF48452">
    <property type="entry name" value="TPR-like"/>
    <property type="match status" value="1"/>
</dbReference>
<evidence type="ECO:0000313" key="8">
    <source>
        <dbReference type="EMBL" id="KAG6389532.1"/>
    </source>
</evidence>
<feature type="repeat" description="PPR" evidence="5">
    <location>
        <begin position="376"/>
        <end position="410"/>
    </location>
</feature>
<comment type="caution">
    <text evidence="8">The sequence shown here is derived from an EMBL/GenBank/DDBJ whole genome shotgun (WGS) entry which is preliminary data.</text>
</comment>
<dbReference type="GO" id="GO:0016114">
    <property type="term" value="P:terpenoid biosynthetic process"/>
    <property type="evidence" value="ECO:0007669"/>
    <property type="project" value="UniProtKB-ARBA"/>
</dbReference>
<dbReference type="Pfam" id="PF13041">
    <property type="entry name" value="PPR_2"/>
    <property type="match status" value="5"/>
</dbReference>
<keyword evidence="7" id="KW-1133">Transmembrane helix</keyword>
<dbReference type="PROSITE" id="PS51375">
    <property type="entry name" value="PPR"/>
    <property type="match status" value="12"/>
</dbReference>
<dbReference type="PANTHER" id="PTHR47941">
    <property type="entry name" value="PENTATRICOPEPTIDE REPEAT-CONTAINING PROTEIN 3, MITOCHONDRIAL"/>
    <property type="match status" value="1"/>
</dbReference>
<dbReference type="SUPFAM" id="SSF48264">
    <property type="entry name" value="Cytochrome P450"/>
    <property type="match status" value="1"/>
</dbReference>
<dbReference type="Gene3D" id="1.25.40.10">
    <property type="entry name" value="Tetratricopeptide repeat domain"/>
    <property type="match status" value="5"/>
</dbReference>
<dbReference type="InterPro" id="IPR002401">
    <property type="entry name" value="Cyt_P450_E_grp-I"/>
</dbReference>
<evidence type="ECO:0000256" key="5">
    <source>
        <dbReference type="PROSITE-ProRule" id="PRU00708"/>
    </source>
</evidence>
<feature type="compositionally biased region" description="Polar residues" evidence="6">
    <location>
        <begin position="621"/>
        <end position="637"/>
    </location>
</feature>
<evidence type="ECO:0000256" key="3">
    <source>
        <dbReference type="ARBA" id="ARBA00022737"/>
    </source>
</evidence>
<dbReference type="PRINTS" id="PR00463">
    <property type="entry name" value="EP450I"/>
</dbReference>
<dbReference type="NCBIfam" id="TIGR00756">
    <property type="entry name" value="PPR"/>
    <property type="match status" value="12"/>
</dbReference>
<feature type="transmembrane region" description="Helical" evidence="7">
    <location>
        <begin position="658"/>
        <end position="679"/>
    </location>
</feature>
<keyword evidence="4" id="KW-0560">Oxidoreductase</keyword>
<organism evidence="8">
    <name type="scientific">Salvia splendens</name>
    <name type="common">Scarlet sage</name>
    <dbReference type="NCBI Taxonomy" id="180675"/>
    <lineage>
        <taxon>Eukaryota</taxon>
        <taxon>Viridiplantae</taxon>
        <taxon>Streptophyta</taxon>
        <taxon>Embryophyta</taxon>
        <taxon>Tracheophyta</taxon>
        <taxon>Spermatophyta</taxon>
        <taxon>Magnoliopsida</taxon>
        <taxon>eudicotyledons</taxon>
        <taxon>Gunneridae</taxon>
        <taxon>Pentapetalae</taxon>
        <taxon>asterids</taxon>
        <taxon>lamiids</taxon>
        <taxon>Lamiales</taxon>
        <taxon>Lamiaceae</taxon>
        <taxon>Nepetoideae</taxon>
        <taxon>Mentheae</taxon>
        <taxon>Salviinae</taxon>
        <taxon>Salvia</taxon>
        <taxon>Salvia subgen. Calosphace</taxon>
        <taxon>core Calosphace</taxon>
    </lineage>
</organism>
<evidence type="ECO:0000256" key="7">
    <source>
        <dbReference type="SAM" id="Phobius"/>
    </source>
</evidence>
<feature type="repeat" description="PPR" evidence="5">
    <location>
        <begin position="201"/>
        <end position="235"/>
    </location>
</feature>
<keyword evidence="9" id="KW-1185">Reference proteome</keyword>
<dbReference type="GO" id="GO:0016020">
    <property type="term" value="C:membrane"/>
    <property type="evidence" value="ECO:0007669"/>
    <property type="project" value="UniProtKB-SubCell"/>
</dbReference>
<feature type="repeat" description="PPR" evidence="5">
    <location>
        <begin position="446"/>
        <end position="480"/>
    </location>
</feature>
<feature type="repeat" description="PPR" evidence="5">
    <location>
        <begin position="236"/>
        <end position="270"/>
    </location>
</feature>
<protein>
    <submittedName>
        <fullName evidence="8">Uncharacterized protein</fullName>
    </submittedName>
</protein>
<dbReference type="InterPro" id="IPR002885">
    <property type="entry name" value="PPR_rpt"/>
</dbReference>
<dbReference type="Pfam" id="PF12854">
    <property type="entry name" value="PPR_1"/>
    <property type="match status" value="2"/>
</dbReference>
<name>A0A8X8Z295_SALSN</name>